<keyword evidence="4" id="KW-0732">Signal</keyword>
<name>F0XVY7_AURAN</name>
<dbReference type="AlphaFoldDB" id="F0XVY7"/>
<evidence type="ECO:0000256" key="4">
    <source>
        <dbReference type="SAM" id="SignalP"/>
    </source>
</evidence>
<protein>
    <recommendedName>
        <fullName evidence="7">Thioredoxin domain-containing protein</fullName>
    </recommendedName>
</protein>
<feature type="coiled-coil region" evidence="1">
    <location>
        <begin position="302"/>
        <end position="381"/>
    </location>
</feature>
<feature type="region of interest" description="Disordered" evidence="2">
    <location>
        <begin position="653"/>
        <end position="715"/>
    </location>
</feature>
<feature type="signal peptide" evidence="4">
    <location>
        <begin position="1"/>
        <end position="17"/>
    </location>
</feature>
<feature type="compositionally biased region" description="Basic and acidic residues" evidence="2">
    <location>
        <begin position="692"/>
        <end position="712"/>
    </location>
</feature>
<feature type="coiled-coil region" evidence="1">
    <location>
        <begin position="162"/>
        <end position="209"/>
    </location>
</feature>
<sequence length="1034" mass="109962">MMCLGLLFGTLLSCSSALTPPPAAAMPNRSPGWGETGQPVPTPAPLHAAAVVPAPVVPRKVRSLESCKNEFEGDSSAGGLRKLLACQKPALDELNREMDEAHEIKAQLSDNWSTTCDTSCKNKGLPMSEAFTTCHKACMDSDPLYVPDVGIGSKLADADGRIVAAKEKAAVAKANLAAHKIEVETGEATRAAEAALEDAQRKADAERAKMESDAAASEARETKYAEGLTTMEKFAFFAYFCMIAMGKLCVFQASLMTNNATKRLLHNTGSYTIPIGFGLFILHVAFMLFWSAYERAALEAARDALRDARATAATEAADLQRQYRETVAERVEAAAEDARAARDALAADLEERHAADAKRRLRALELDLERAEDRALEEAGAERDERHAQALAALRAERDAAAEGVAAAHSATLEAQAAQLGLERDRAVAAAAQEMRDADARAGLAAALEAALARRDEAHAAALAAAELPEQRAAGAVEVDETLAKLRAERTTAAAASAEALRQLRDELTGDAKRKLADAAAARDAAVAHTEAAHAANLQAALEALRRLDASALQFAAELRLAVEEAELRKDRERRDAVDAAEARLRDEFALAAGAERSRLDDGKKQALESPASAHAGALAAVASDREAALEQAVVRERLAAADDVAKAQRAGAESLAAQLERPSSTPSSRTARPTGAATRTRASPRAADASAARDRDALERDLAERSAEAARGDAAALEVERQAALLEARSAFEAALEAALEAASPAPCATKALIDRQCRLARLSSRKSEFSSSDSATPGDRVLGRYRTDEYRATVLAADGDDDDVVVEWAPPHNKWGPATLKRRDVRFVSRPKPEHPLSTLLPGRLEDGSGDLVELDAAYDACDAVGIFFASGDTPPRATEAVVAARDALRRQRKRLGLALVEFDPAETAICRHRAKVPGDCYSVPAANVGLVVAHFNLMEACRVRELPSLCVVDPASGRILTYDGMDALDELPEGFPWDGFRSARTVKIERKARAMTVFAYFAGALLAGVGAYRVGGWLSSLLPGAPAEEAL</sequence>
<organism evidence="6">
    <name type="scientific">Aureococcus anophagefferens</name>
    <name type="common">Harmful bloom alga</name>
    <dbReference type="NCBI Taxonomy" id="44056"/>
    <lineage>
        <taxon>Eukaryota</taxon>
        <taxon>Sar</taxon>
        <taxon>Stramenopiles</taxon>
        <taxon>Ochrophyta</taxon>
        <taxon>Pelagophyceae</taxon>
        <taxon>Pelagomonadales</taxon>
        <taxon>Pelagomonadaceae</taxon>
        <taxon>Aureococcus</taxon>
    </lineage>
</organism>
<gene>
    <name evidence="5" type="ORF">AURANDRAFT_60673</name>
</gene>
<evidence type="ECO:0000256" key="3">
    <source>
        <dbReference type="SAM" id="Phobius"/>
    </source>
</evidence>
<reference evidence="5 6" key="1">
    <citation type="journal article" date="2011" name="Proc. Natl. Acad. Sci. U.S.A.">
        <title>Niche of harmful alga Aureococcus anophagefferens revealed through ecogenomics.</title>
        <authorList>
            <person name="Gobler C.J."/>
            <person name="Berry D.L."/>
            <person name="Dyhrman S.T."/>
            <person name="Wilhelm S.W."/>
            <person name="Salamov A."/>
            <person name="Lobanov A.V."/>
            <person name="Zhang Y."/>
            <person name="Collier J.L."/>
            <person name="Wurch L.L."/>
            <person name="Kustka A.B."/>
            <person name="Dill B.D."/>
            <person name="Shah M."/>
            <person name="VerBerkmoes N.C."/>
            <person name="Kuo A."/>
            <person name="Terry A."/>
            <person name="Pangilinan J."/>
            <person name="Lindquist E.A."/>
            <person name="Lucas S."/>
            <person name="Paulsen I.T."/>
            <person name="Hattenrath-Lehmann T.K."/>
            <person name="Talmage S.C."/>
            <person name="Walker E.A."/>
            <person name="Koch F."/>
            <person name="Burson A.M."/>
            <person name="Marcoval M.A."/>
            <person name="Tang Y.Z."/>
            <person name="Lecleir G.R."/>
            <person name="Coyne K.J."/>
            <person name="Berg G.M."/>
            <person name="Bertrand E.M."/>
            <person name="Saito M.A."/>
            <person name="Gladyshev V.N."/>
            <person name="Grigoriev I.V."/>
        </authorList>
    </citation>
    <scope>NUCLEOTIDE SEQUENCE [LARGE SCALE GENOMIC DNA]</scope>
    <source>
        <strain evidence="6">CCMP 1984</strain>
    </source>
</reference>
<feature type="transmembrane region" description="Helical" evidence="3">
    <location>
        <begin position="271"/>
        <end position="293"/>
    </location>
</feature>
<feature type="chain" id="PRO_5003260482" description="Thioredoxin domain-containing protein" evidence="4">
    <location>
        <begin position="18"/>
        <end position="1034"/>
    </location>
</feature>
<dbReference type="GeneID" id="20223110"/>
<feature type="compositionally biased region" description="Low complexity" evidence="2">
    <location>
        <begin position="662"/>
        <end position="691"/>
    </location>
</feature>
<dbReference type="Proteomes" id="UP000002729">
    <property type="component" value="Unassembled WGS sequence"/>
</dbReference>
<evidence type="ECO:0008006" key="7">
    <source>
        <dbReference type="Google" id="ProtNLM"/>
    </source>
</evidence>
<evidence type="ECO:0000256" key="1">
    <source>
        <dbReference type="SAM" id="Coils"/>
    </source>
</evidence>
<keyword evidence="3" id="KW-0812">Transmembrane</keyword>
<keyword evidence="3" id="KW-0472">Membrane</keyword>
<dbReference type="KEGG" id="aaf:AURANDRAFT_60673"/>
<evidence type="ECO:0000313" key="6">
    <source>
        <dbReference type="Proteomes" id="UP000002729"/>
    </source>
</evidence>
<keyword evidence="1" id="KW-0175">Coiled coil</keyword>
<feature type="coiled-coil region" evidence="1">
    <location>
        <begin position="556"/>
        <end position="583"/>
    </location>
</feature>
<dbReference type="InParanoid" id="F0XVY7"/>
<feature type="transmembrane region" description="Helical" evidence="3">
    <location>
        <begin position="234"/>
        <end position="251"/>
    </location>
</feature>
<accession>F0XVY7</accession>
<keyword evidence="3" id="KW-1133">Transmembrane helix</keyword>
<evidence type="ECO:0000256" key="2">
    <source>
        <dbReference type="SAM" id="MobiDB-lite"/>
    </source>
</evidence>
<proteinExistence type="predicted"/>
<dbReference type="EMBL" id="GL833120">
    <property type="protein sequence ID" value="EGB12687.1"/>
    <property type="molecule type" value="Genomic_DNA"/>
</dbReference>
<dbReference type="RefSeq" id="XP_009032341.1">
    <property type="nucleotide sequence ID" value="XM_009034093.1"/>
</dbReference>
<keyword evidence="6" id="KW-1185">Reference proteome</keyword>
<evidence type="ECO:0000313" key="5">
    <source>
        <dbReference type="EMBL" id="EGB12687.1"/>
    </source>
</evidence>